<evidence type="ECO:0000256" key="10">
    <source>
        <dbReference type="SAM" id="MobiDB-lite"/>
    </source>
</evidence>
<feature type="compositionally biased region" description="Gly residues" evidence="10">
    <location>
        <begin position="518"/>
        <end position="535"/>
    </location>
</feature>
<dbReference type="FunFam" id="2.130.10.10:FF:000069">
    <property type="entry name" value="WD repeat domain 33"/>
    <property type="match status" value="1"/>
</dbReference>
<feature type="repeat" description="WD" evidence="8">
    <location>
        <begin position="246"/>
        <end position="287"/>
    </location>
</feature>
<evidence type="ECO:0000256" key="1">
    <source>
        <dbReference type="ARBA" id="ARBA00004123"/>
    </source>
</evidence>
<dbReference type="GO" id="GO:0031124">
    <property type="term" value="P:mRNA 3'-end processing"/>
    <property type="evidence" value="ECO:0007669"/>
    <property type="project" value="UniProtKB-UniRule"/>
</dbReference>
<dbReference type="CDD" id="cd00200">
    <property type="entry name" value="WD40"/>
    <property type="match status" value="1"/>
</dbReference>
<evidence type="ECO:0000313" key="11">
    <source>
        <dbReference type="EMBL" id="EJU05742.1"/>
    </source>
</evidence>
<feature type="repeat" description="WD" evidence="8">
    <location>
        <begin position="330"/>
        <end position="372"/>
    </location>
</feature>
<dbReference type="Gene3D" id="2.130.10.10">
    <property type="entry name" value="YVTN repeat-like/Quinoprotein amine dehydrogenase"/>
    <property type="match status" value="3"/>
</dbReference>
<keyword evidence="5 9" id="KW-0539">Nucleus</keyword>
<protein>
    <recommendedName>
        <fullName evidence="7 9">Polyadenylation factor subunit 2</fullName>
    </recommendedName>
</protein>
<dbReference type="AlphaFoldDB" id="M5GEW3"/>
<dbReference type="InterPro" id="IPR036322">
    <property type="entry name" value="WD40_repeat_dom_sf"/>
</dbReference>
<feature type="repeat" description="WD" evidence="8">
    <location>
        <begin position="288"/>
        <end position="329"/>
    </location>
</feature>
<dbReference type="GeneID" id="63691170"/>
<evidence type="ECO:0000256" key="5">
    <source>
        <dbReference type="ARBA" id="ARBA00023242"/>
    </source>
</evidence>
<gene>
    <name evidence="11" type="ORF">DACRYDRAFT_75095</name>
</gene>
<evidence type="ECO:0000313" key="12">
    <source>
        <dbReference type="Proteomes" id="UP000030653"/>
    </source>
</evidence>
<feature type="repeat" description="WD" evidence="8">
    <location>
        <begin position="374"/>
        <end position="405"/>
    </location>
</feature>
<evidence type="ECO:0000256" key="2">
    <source>
        <dbReference type="ARBA" id="ARBA00022574"/>
    </source>
</evidence>
<keyword evidence="2 8" id="KW-0853">WD repeat</keyword>
<dbReference type="InterPro" id="IPR020472">
    <property type="entry name" value="WD40_PAC1"/>
</dbReference>
<dbReference type="FunFam" id="2.130.10.10:FF:000085">
    <property type="entry name" value="WD repeat domain 33"/>
    <property type="match status" value="1"/>
</dbReference>
<evidence type="ECO:0000256" key="6">
    <source>
        <dbReference type="ARBA" id="ARBA00025498"/>
    </source>
</evidence>
<dbReference type="InterPro" id="IPR001680">
    <property type="entry name" value="WD40_rpt"/>
</dbReference>
<feature type="repeat" description="WD" evidence="8">
    <location>
        <begin position="128"/>
        <end position="153"/>
    </location>
</feature>
<accession>M5GEW3</accession>
<dbReference type="PROSITE" id="PS50082">
    <property type="entry name" value="WD_REPEATS_2"/>
    <property type="match status" value="7"/>
</dbReference>
<feature type="region of interest" description="Disordered" evidence="10">
    <location>
        <begin position="453"/>
        <end position="578"/>
    </location>
</feature>
<evidence type="ECO:0000256" key="7">
    <source>
        <dbReference type="ARBA" id="ARBA00026154"/>
    </source>
</evidence>
<dbReference type="OMA" id="RTMKFTH"/>
<dbReference type="HOGENOM" id="CLU_000288_77_4_1"/>
<keyword evidence="4" id="KW-0677">Repeat</keyword>
<keyword evidence="3 9" id="KW-0507">mRNA processing</keyword>
<dbReference type="SMART" id="SM00320">
    <property type="entry name" value="WD40"/>
    <property type="match status" value="7"/>
</dbReference>
<dbReference type="Proteomes" id="UP000030653">
    <property type="component" value="Unassembled WGS sequence"/>
</dbReference>
<dbReference type="EMBL" id="JH795856">
    <property type="protein sequence ID" value="EJU05742.1"/>
    <property type="molecule type" value="Genomic_DNA"/>
</dbReference>
<dbReference type="PANTHER" id="PTHR22836:SF0">
    <property type="entry name" value="PRE-MRNA 3' END PROCESSING PROTEIN WDR33"/>
    <property type="match status" value="1"/>
</dbReference>
<name>M5GEW3_DACPD</name>
<comment type="function">
    <text evidence="6">Required for 3'-end cleavage and polyadenylation of pre-mRNAs. Also involved in chromosome segregation where it has a role in chromosome attachment to the mitotic spindle.</text>
</comment>
<dbReference type="PROSITE" id="PS50294">
    <property type="entry name" value="WD_REPEATS_REGION"/>
    <property type="match status" value="5"/>
</dbReference>
<evidence type="ECO:0000256" key="3">
    <source>
        <dbReference type="ARBA" id="ARBA00022664"/>
    </source>
</evidence>
<feature type="repeat" description="WD" evidence="8">
    <location>
        <begin position="163"/>
        <end position="195"/>
    </location>
</feature>
<dbReference type="OrthoDB" id="16717at2759"/>
<keyword evidence="12" id="KW-1185">Reference proteome</keyword>
<feature type="repeat" description="WD" evidence="8">
    <location>
        <begin position="204"/>
        <end position="245"/>
    </location>
</feature>
<dbReference type="STRING" id="1858805.M5GEW3"/>
<evidence type="ECO:0000256" key="8">
    <source>
        <dbReference type="PROSITE-ProRule" id="PRU00221"/>
    </source>
</evidence>
<dbReference type="SUPFAM" id="SSF50978">
    <property type="entry name" value="WD40 repeat-like"/>
    <property type="match status" value="1"/>
</dbReference>
<reference evidence="11 12" key="1">
    <citation type="journal article" date="2012" name="Science">
        <title>The Paleozoic origin of enzymatic lignin decomposition reconstructed from 31 fungal genomes.</title>
        <authorList>
            <person name="Floudas D."/>
            <person name="Binder M."/>
            <person name="Riley R."/>
            <person name="Barry K."/>
            <person name="Blanchette R.A."/>
            <person name="Henrissat B."/>
            <person name="Martinez A.T."/>
            <person name="Otillar R."/>
            <person name="Spatafora J.W."/>
            <person name="Yadav J.S."/>
            <person name="Aerts A."/>
            <person name="Benoit I."/>
            <person name="Boyd A."/>
            <person name="Carlson A."/>
            <person name="Copeland A."/>
            <person name="Coutinho P.M."/>
            <person name="de Vries R.P."/>
            <person name="Ferreira P."/>
            <person name="Findley K."/>
            <person name="Foster B."/>
            <person name="Gaskell J."/>
            <person name="Glotzer D."/>
            <person name="Gorecki P."/>
            <person name="Heitman J."/>
            <person name="Hesse C."/>
            <person name="Hori C."/>
            <person name="Igarashi K."/>
            <person name="Jurgens J.A."/>
            <person name="Kallen N."/>
            <person name="Kersten P."/>
            <person name="Kohler A."/>
            <person name="Kuees U."/>
            <person name="Kumar T.K.A."/>
            <person name="Kuo A."/>
            <person name="LaButti K."/>
            <person name="Larrondo L.F."/>
            <person name="Lindquist E."/>
            <person name="Ling A."/>
            <person name="Lombard V."/>
            <person name="Lucas S."/>
            <person name="Lundell T."/>
            <person name="Martin R."/>
            <person name="McLaughlin D.J."/>
            <person name="Morgenstern I."/>
            <person name="Morin E."/>
            <person name="Murat C."/>
            <person name="Nagy L.G."/>
            <person name="Nolan M."/>
            <person name="Ohm R.A."/>
            <person name="Patyshakuliyeva A."/>
            <person name="Rokas A."/>
            <person name="Ruiz-Duenas F.J."/>
            <person name="Sabat G."/>
            <person name="Salamov A."/>
            <person name="Samejima M."/>
            <person name="Schmutz J."/>
            <person name="Slot J.C."/>
            <person name="St John F."/>
            <person name="Stenlid J."/>
            <person name="Sun H."/>
            <person name="Sun S."/>
            <person name="Syed K."/>
            <person name="Tsang A."/>
            <person name="Wiebenga A."/>
            <person name="Young D."/>
            <person name="Pisabarro A."/>
            <person name="Eastwood D.C."/>
            <person name="Martin F."/>
            <person name="Cullen D."/>
            <person name="Grigoriev I.V."/>
            <person name="Hibbett D.S."/>
        </authorList>
    </citation>
    <scope>NUCLEOTIDE SEQUENCE [LARGE SCALE GENOMIC DNA]</scope>
    <source>
        <strain evidence="11 12">DJM-731 SS1</strain>
    </source>
</reference>
<sequence>MSTPILLAPPHGTQVDHWQPSRYLEPPLPPPVDPTFAREQEIAQQRLNAEGRAVRKVKPRRTVDFNGELAKMRLLKKTRPNAGYLPFLRPAPPYIIDLLPPAAYIGNPTTSVCTKFVHSSTNKVRCPVNVVAWTPEGRRLLTGSQSGEFTLWNGLTFNFETILQAHDAAVRAFAWSHSGGYLVSSDTNGNIKYFQSNMNNLAVWQGHREAVRGVSFSPDDSRFATGADDSVIKLWSFEEMREERALTGHGWDVKCVDWHPTKGLIVSGSKDNSVKFWDPRTATCLSTLHQHKNTVQACLWNPSGDFVASASRDQTIRVFDIRVMKEIQVLKGHKKEVCSLAWHPIHHELLASGGSEGSIYHWLVESPDPIAQLDEAHDSNVWTLAWHPLGHILCSGSNDHTTRFWCRDRPGEETTVMGEKPPAVGQESTEEQDDFVPGFNYQPGGMGPGVGMDQDAPGGPLQAAWSAAPNGMDDFIPGLGGRPEPAEAAGGRGDRGPLPSQEDMRVSPDFAGRDSGYGARGGGGGYGREGAYGGRDGGRDQRDGQRDGGYRGRDGGYGGRDGYREGGRGRGRSRGRWN</sequence>
<organism evidence="11 12">
    <name type="scientific">Dacryopinax primogenitus (strain DJM 731)</name>
    <name type="common">Brown rot fungus</name>
    <dbReference type="NCBI Taxonomy" id="1858805"/>
    <lineage>
        <taxon>Eukaryota</taxon>
        <taxon>Fungi</taxon>
        <taxon>Dikarya</taxon>
        <taxon>Basidiomycota</taxon>
        <taxon>Agaricomycotina</taxon>
        <taxon>Dacrymycetes</taxon>
        <taxon>Dacrymycetales</taxon>
        <taxon>Dacrymycetaceae</taxon>
        <taxon>Dacryopinax</taxon>
    </lineage>
</organism>
<dbReference type="PRINTS" id="PR00320">
    <property type="entry name" value="GPROTEINBRPT"/>
</dbReference>
<comment type="subcellular location">
    <subcellularLocation>
        <location evidence="1 9">Nucleus</location>
    </subcellularLocation>
</comment>
<evidence type="ECO:0000256" key="9">
    <source>
        <dbReference type="RuleBase" id="RU369034"/>
    </source>
</evidence>
<dbReference type="GO" id="GO:0005847">
    <property type="term" value="C:mRNA cleavage and polyadenylation specificity factor complex"/>
    <property type="evidence" value="ECO:0007669"/>
    <property type="project" value="TreeGrafter"/>
</dbReference>
<dbReference type="InterPro" id="IPR015943">
    <property type="entry name" value="WD40/YVTN_repeat-like_dom_sf"/>
</dbReference>
<evidence type="ECO:0000256" key="4">
    <source>
        <dbReference type="ARBA" id="ARBA00022737"/>
    </source>
</evidence>
<feature type="compositionally biased region" description="Basic residues" evidence="10">
    <location>
        <begin position="569"/>
        <end position="578"/>
    </location>
</feature>
<dbReference type="RefSeq" id="XP_040632636.1">
    <property type="nucleotide sequence ID" value="XM_040776108.1"/>
</dbReference>
<feature type="compositionally biased region" description="Basic and acidic residues" evidence="10">
    <location>
        <begin position="536"/>
        <end position="554"/>
    </location>
</feature>
<dbReference type="InterPro" id="IPR045245">
    <property type="entry name" value="Pfs2-like"/>
</dbReference>
<dbReference type="PANTHER" id="PTHR22836">
    <property type="entry name" value="WD40 REPEAT PROTEIN"/>
    <property type="match status" value="1"/>
</dbReference>
<dbReference type="Pfam" id="PF00400">
    <property type="entry name" value="WD40"/>
    <property type="match status" value="7"/>
</dbReference>
<proteinExistence type="predicted"/>